<protein>
    <recommendedName>
        <fullName evidence="2">Glycosyltransferase 2-like domain-containing protein</fullName>
    </recommendedName>
</protein>
<evidence type="ECO:0000313" key="1">
    <source>
        <dbReference type="EMBL" id="QHS87187.1"/>
    </source>
</evidence>
<proteinExistence type="predicted"/>
<sequence>MNNPYTILIKFPTRNRPQKFMDALRKYIGMADDTTNMKFMITLDRDDTSYDLHDITSEFPSLIISIGESKNKVDAINRDMNRAPPFDIVLLASDDMIPIMQGYDTIIRTKMKELYPDTDGILWFNDGYQKRTNTLIVMGKKYFDRFGFLYDPVYKSFFCDNEFTEVAEKLGKQTFIDQTIIKHEHPANTGVETDELYKTNDKYWKDDEYTYNTRNKMVFEFDISVLICTMPSRIKQFTALYKKISALIADVDLKIEVLSNDRMDIDVGTKRDNMLQDAKGKYSCFIDDDDDIPHTYFKEYETLLKDGKDYDCFSLVGKYYSNGLYINPFYHSTKYTSWYETGRGFFRYINHLNLIKTYISRSVGFKRMTHGEDKDFSDRLYESGRIKTEGTPKDIMYHYYYVDKNAITLKPKPSRTFSFLRRL</sequence>
<organism evidence="1">
    <name type="scientific">viral metagenome</name>
    <dbReference type="NCBI Taxonomy" id="1070528"/>
    <lineage>
        <taxon>unclassified sequences</taxon>
        <taxon>metagenomes</taxon>
        <taxon>organismal metagenomes</taxon>
    </lineage>
</organism>
<dbReference type="AlphaFoldDB" id="A0A6C0B4P3"/>
<dbReference type="SUPFAM" id="SSF53448">
    <property type="entry name" value="Nucleotide-diphospho-sugar transferases"/>
    <property type="match status" value="2"/>
</dbReference>
<dbReference type="Gene3D" id="3.90.550.10">
    <property type="entry name" value="Spore Coat Polysaccharide Biosynthesis Protein SpsA, Chain A"/>
    <property type="match status" value="1"/>
</dbReference>
<name>A0A6C0B4P3_9ZZZZ</name>
<accession>A0A6C0B4P3</accession>
<dbReference type="InterPro" id="IPR029044">
    <property type="entry name" value="Nucleotide-diphossugar_trans"/>
</dbReference>
<dbReference type="EMBL" id="MN739078">
    <property type="protein sequence ID" value="QHS87187.1"/>
    <property type="molecule type" value="Genomic_DNA"/>
</dbReference>
<reference evidence="1" key="1">
    <citation type="journal article" date="2020" name="Nature">
        <title>Giant virus diversity and host interactions through global metagenomics.</title>
        <authorList>
            <person name="Schulz F."/>
            <person name="Roux S."/>
            <person name="Paez-Espino D."/>
            <person name="Jungbluth S."/>
            <person name="Walsh D.A."/>
            <person name="Denef V.J."/>
            <person name="McMahon K.D."/>
            <person name="Konstantinidis K.T."/>
            <person name="Eloe-Fadrosh E.A."/>
            <person name="Kyrpides N.C."/>
            <person name="Woyke T."/>
        </authorList>
    </citation>
    <scope>NUCLEOTIDE SEQUENCE</scope>
    <source>
        <strain evidence="1">GVMAG-M-3300009684-20</strain>
    </source>
</reference>
<evidence type="ECO:0008006" key="2">
    <source>
        <dbReference type="Google" id="ProtNLM"/>
    </source>
</evidence>